<dbReference type="AlphaFoldDB" id="A0A8S9ZJW2"/>
<dbReference type="OrthoDB" id="2014825at2759"/>
<feature type="region of interest" description="Important for donor substrate binding" evidence="3">
    <location>
        <begin position="99"/>
        <end position="100"/>
    </location>
</feature>
<evidence type="ECO:0000256" key="3">
    <source>
        <dbReference type="PROSITE-ProRule" id="PRU00992"/>
    </source>
</evidence>
<gene>
    <name evidence="5" type="ORF">Mgra_00006996</name>
</gene>
<dbReference type="PANTHER" id="PTHR13132:SF29">
    <property type="entry name" value="ALPHA-(1,6)-FUCOSYLTRANSFERASE"/>
    <property type="match status" value="1"/>
</dbReference>
<evidence type="ECO:0000256" key="1">
    <source>
        <dbReference type="ARBA" id="ARBA00022676"/>
    </source>
</evidence>
<name>A0A8S9ZJW2_9BILA</name>
<keyword evidence="2 3" id="KW-0808">Transferase</keyword>
<feature type="domain" description="GT23" evidence="4">
    <location>
        <begin position="1"/>
        <end position="236"/>
    </location>
</feature>
<dbReference type="GO" id="GO:0046921">
    <property type="term" value="F:alpha-(1-&gt;6)-fucosyltransferase activity"/>
    <property type="evidence" value="ECO:0007669"/>
    <property type="project" value="TreeGrafter"/>
</dbReference>
<dbReference type="Proteomes" id="UP000605970">
    <property type="component" value="Unassembled WGS sequence"/>
</dbReference>
<proteinExistence type="inferred from homology"/>
<evidence type="ECO:0000313" key="6">
    <source>
        <dbReference type="Proteomes" id="UP000605970"/>
    </source>
</evidence>
<accession>A0A8S9ZJW2</accession>
<dbReference type="PANTHER" id="PTHR13132">
    <property type="entry name" value="ALPHA- 1,6 -FUCOSYLTRANSFERASE"/>
    <property type="match status" value="1"/>
</dbReference>
<protein>
    <recommendedName>
        <fullName evidence="4">GT23 domain-containing protein</fullName>
    </recommendedName>
</protein>
<keyword evidence="6" id="KW-1185">Reference proteome</keyword>
<comment type="caution">
    <text evidence="5">The sequence shown here is derived from an EMBL/GenBank/DDBJ whole genome shotgun (WGS) entry which is preliminary data.</text>
</comment>
<feature type="domain" description="GT23" evidence="4">
    <location>
        <begin position="479"/>
        <end position="592"/>
    </location>
</feature>
<organism evidence="5 6">
    <name type="scientific">Meloidogyne graminicola</name>
    <dbReference type="NCBI Taxonomy" id="189291"/>
    <lineage>
        <taxon>Eukaryota</taxon>
        <taxon>Metazoa</taxon>
        <taxon>Ecdysozoa</taxon>
        <taxon>Nematoda</taxon>
        <taxon>Chromadorea</taxon>
        <taxon>Rhabditida</taxon>
        <taxon>Tylenchina</taxon>
        <taxon>Tylenchomorpha</taxon>
        <taxon>Tylenchoidea</taxon>
        <taxon>Meloidogynidae</taxon>
        <taxon>Meloidogyninae</taxon>
        <taxon>Meloidogyne</taxon>
    </lineage>
</organism>
<dbReference type="PROSITE" id="PS51659">
    <property type="entry name" value="GT23"/>
    <property type="match status" value="2"/>
</dbReference>
<evidence type="ECO:0000259" key="4">
    <source>
        <dbReference type="PROSITE" id="PS51659"/>
    </source>
</evidence>
<dbReference type="Pfam" id="PF19745">
    <property type="entry name" value="FUT8_N_cat"/>
    <property type="match status" value="3"/>
</dbReference>
<comment type="similarity">
    <text evidence="3">Belongs to the glycosyltransferase 23 family.</text>
</comment>
<evidence type="ECO:0000256" key="2">
    <source>
        <dbReference type="ARBA" id="ARBA00022679"/>
    </source>
</evidence>
<keyword evidence="1 3" id="KW-0328">Glycosyltransferase</keyword>
<dbReference type="GO" id="GO:0006487">
    <property type="term" value="P:protein N-linked glycosylation"/>
    <property type="evidence" value="ECO:0007669"/>
    <property type="project" value="TreeGrafter"/>
</dbReference>
<evidence type="ECO:0000313" key="5">
    <source>
        <dbReference type="EMBL" id="KAF7633588.1"/>
    </source>
</evidence>
<dbReference type="EMBL" id="JABEBT010000073">
    <property type="protein sequence ID" value="KAF7633588.1"/>
    <property type="molecule type" value="Genomic_DNA"/>
</dbReference>
<reference evidence="5" key="1">
    <citation type="journal article" date="2020" name="Ecol. Evol.">
        <title>Genome structure and content of the rice root-knot nematode (Meloidogyne graminicola).</title>
        <authorList>
            <person name="Phan N.T."/>
            <person name="Danchin E.G.J."/>
            <person name="Klopp C."/>
            <person name="Perfus-Barbeoch L."/>
            <person name="Kozlowski D.K."/>
            <person name="Koutsovoulos G.D."/>
            <person name="Lopez-Roques C."/>
            <person name="Bouchez O."/>
            <person name="Zahm M."/>
            <person name="Besnard G."/>
            <person name="Bellafiore S."/>
        </authorList>
    </citation>
    <scope>NUCLEOTIDE SEQUENCE</scope>
    <source>
        <strain evidence="5">VN-18</strain>
    </source>
</reference>
<dbReference type="Gene3D" id="3.40.50.11350">
    <property type="match status" value="2"/>
</dbReference>
<dbReference type="InterPro" id="IPR027350">
    <property type="entry name" value="GT23_dom"/>
</dbReference>
<comment type="caution">
    <text evidence="3">Lacks conserved residue(s) required for the propagation of feature annotation.</text>
</comment>
<sequence length="658" mass="77767">MILNNENIKLFKFDVKWNEVFKSISNCSYIEHLRRREIDSVPLEIKNFILKYHSNPIIWFYGQLLNYIWKENEKTLNLTNKIVSKIPFECGPIVGIHVRRTDKIKEAKLYELEEYMKWVDFWFDINEENYKNTNLINLNCTNKRMLFVAADIPVLKNVIEEIKNKWGNKYEIYHGTIFKNETQYKSREALIEILDIFRILAKCQFLVCTFSSSTCQLIYELMQVFQGDASENVHSLDYLYGLGRKLEATTDYKPNHEHPIMPEELWAEKGDIILALSSVHNDGRIFPNIINVLTIEHQFYNNSNYNNTLKLIKLGEKIKLALDLLQNPINCSNAKILFCVLDGPDWGLGYLLHQIYYCFISAIESGRTMILNNENIKLFKFDVKWNEVFKSTSNCSYIEYVQPFLPLKEYFNKEQTDRITSFNFPKYIVKRTNDAIPLPIKNLLIKYHSTPIIWFYGQIINYIMGENEEAVNKIHQIKWVDFWFDINEENYKNKINLNCTNKRMLYIATDEPNVFNEAKIKYGNKYEIYHQKIFQNETQYKSKESLIELLALYKIIAKCQFLVCTFSSSTCQLIYELMQVFQGDASENVHSLDYLYGLEHPIMPQELWAEKGDLIFALSPINQNGRNLRTNKEGNFPIYLLKKYTKFENFLAFANITL</sequence>
<dbReference type="InterPro" id="IPR045573">
    <property type="entry name" value="Fut8_N_cat"/>
</dbReference>